<evidence type="ECO:0000313" key="2">
    <source>
        <dbReference type="EMBL" id="KAL3788385.1"/>
    </source>
</evidence>
<proteinExistence type="predicted"/>
<name>A0ABD3PQA4_9STRA</name>
<feature type="compositionally biased region" description="Basic and acidic residues" evidence="1">
    <location>
        <begin position="1"/>
        <end position="11"/>
    </location>
</feature>
<protein>
    <submittedName>
        <fullName evidence="2">Uncharacterized protein</fullName>
    </submittedName>
</protein>
<reference evidence="2 3" key="1">
    <citation type="journal article" date="2020" name="G3 (Bethesda)">
        <title>Improved Reference Genome for Cyclotella cryptica CCMP332, a Model for Cell Wall Morphogenesis, Salinity Adaptation, and Lipid Production in Diatoms (Bacillariophyta).</title>
        <authorList>
            <person name="Roberts W.R."/>
            <person name="Downey K.M."/>
            <person name="Ruck E.C."/>
            <person name="Traller J.C."/>
            <person name="Alverson A.J."/>
        </authorList>
    </citation>
    <scope>NUCLEOTIDE SEQUENCE [LARGE SCALE GENOMIC DNA]</scope>
    <source>
        <strain evidence="2 3">CCMP332</strain>
    </source>
</reference>
<evidence type="ECO:0000313" key="3">
    <source>
        <dbReference type="Proteomes" id="UP001516023"/>
    </source>
</evidence>
<feature type="region of interest" description="Disordered" evidence="1">
    <location>
        <begin position="1"/>
        <end position="66"/>
    </location>
</feature>
<feature type="compositionally biased region" description="Polar residues" evidence="1">
    <location>
        <begin position="12"/>
        <end position="66"/>
    </location>
</feature>
<dbReference type="AlphaFoldDB" id="A0ABD3PQA4"/>
<organism evidence="2 3">
    <name type="scientific">Cyclotella cryptica</name>
    <dbReference type="NCBI Taxonomy" id="29204"/>
    <lineage>
        <taxon>Eukaryota</taxon>
        <taxon>Sar</taxon>
        <taxon>Stramenopiles</taxon>
        <taxon>Ochrophyta</taxon>
        <taxon>Bacillariophyta</taxon>
        <taxon>Coscinodiscophyceae</taxon>
        <taxon>Thalassiosirophycidae</taxon>
        <taxon>Stephanodiscales</taxon>
        <taxon>Stephanodiscaceae</taxon>
        <taxon>Cyclotella</taxon>
    </lineage>
</organism>
<evidence type="ECO:0000256" key="1">
    <source>
        <dbReference type="SAM" id="MobiDB-lite"/>
    </source>
</evidence>
<keyword evidence="3" id="KW-1185">Reference proteome</keyword>
<gene>
    <name evidence="2" type="ORF">HJC23_009191</name>
</gene>
<sequence length="515" mass="57591">MADASADKDISHSMSNMNEINGNTNVETTDPSFLPSPSASEPSARNNESQNITSAHTKSPTTSASESFYISNGRSLKALLILCEGLMDEEGNPIADMSDLPWSSARAKNIKLTAIDLRTEVERRWYFGWYSHNTTSKSLDNKSGNRVVKNIPSTMKKTLSSSRKQLQIERMAERAAVEEAEEQAQIAGKGANWMGKFPMLRLIHVLIDHDEIKRAFHNRHDLPSGRMALENRNTVEARTASVWQMMADKWNDPLFLPVTAALPNLHSDFSQPIPVLHELVSHMQLANADKVEERWQSMILQLNRMISKWERSGQGDGGYNFDGDDDNGCDDAYDSSSYRRSALDLRKNFVIGTNTYLLYLWEMLETHDLLGTSIQRLNPSVSSDNGNTDVPGVIIGVKHKIGDDEVSITSSRKSAKKSDMETLSDSITRHGESLVMAARIVASAASSSNEKNEEANTISRIERNIILRLPDVRGDREMYDTMMNEVKEIEKEINENLIKLKGTEGTPQKSNRSPN</sequence>
<dbReference type="Proteomes" id="UP001516023">
    <property type="component" value="Unassembled WGS sequence"/>
</dbReference>
<comment type="caution">
    <text evidence="2">The sequence shown here is derived from an EMBL/GenBank/DDBJ whole genome shotgun (WGS) entry which is preliminary data.</text>
</comment>
<dbReference type="EMBL" id="JABMIG020000157">
    <property type="protein sequence ID" value="KAL3788385.1"/>
    <property type="molecule type" value="Genomic_DNA"/>
</dbReference>
<accession>A0ABD3PQA4</accession>